<evidence type="ECO:0000259" key="4">
    <source>
        <dbReference type="Pfam" id="PF14686"/>
    </source>
</evidence>
<dbReference type="Gene3D" id="1.10.510.10">
    <property type="entry name" value="Transferase(Phosphotransferase) domain 1"/>
    <property type="match status" value="1"/>
</dbReference>
<organism evidence="5 6">
    <name type="scientific">Eleusine coracana subsp. coracana</name>
    <dbReference type="NCBI Taxonomy" id="191504"/>
    <lineage>
        <taxon>Eukaryota</taxon>
        <taxon>Viridiplantae</taxon>
        <taxon>Streptophyta</taxon>
        <taxon>Embryophyta</taxon>
        <taxon>Tracheophyta</taxon>
        <taxon>Spermatophyta</taxon>
        <taxon>Magnoliopsida</taxon>
        <taxon>Liliopsida</taxon>
        <taxon>Poales</taxon>
        <taxon>Poaceae</taxon>
        <taxon>PACMAD clade</taxon>
        <taxon>Chloridoideae</taxon>
        <taxon>Cynodonteae</taxon>
        <taxon>Eleusininae</taxon>
        <taxon>Eleusine</taxon>
    </lineage>
</organism>
<gene>
    <name evidence="5" type="primary">ga04114</name>
    <name evidence="5" type="ORF">PR202_ga04114</name>
</gene>
<dbReference type="CDD" id="cd10316">
    <property type="entry name" value="RGL4_M"/>
    <property type="match status" value="1"/>
</dbReference>
<name>A0AAV5BS88_ELECO</name>
<dbReference type="SUPFAM" id="SSF49452">
    <property type="entry name" value="Starch-binding domain-like"/>
    <property type="match status" value="1"/>
</dbReference>
<feature type="domain" description="Rhamnogalacturonan lyase" evidence="3">
    <location>
        <begin position="482"/>
        <end position="668"/>
    </location>
</feature>
<dbReference type="SUPFAM" id="SSF56112">
    <property type="entry name" value="Protein kinase-like (PK-like)"/>
    <property type="match status" value="1"/>
</dbReference>
<dbReference type="InterPro" id="IPR029413">
    <property type="entry name" value="RG-lyase_II"/>
</dbReference>
<dbReference type="Gene3D" id="2.60.40.1120">
    <property type="entry name" value="Carboxypeptidase-like, regulatory domain"/>
    <property type="match status" value="1"/>
</dbReference>
<keyword evidence="6" id="KW-1185">Reference proteome</keyword>
<dbReference type="Pfam" id="PF14686">
    <property type="entry name" value="fn3_3"/>
    <property type="match status" value="1"/>
</dbReference>
<reference evidence="5" key="1">
    <citation type="journal article" date="2018" name="DNA Res.">
        <title>Multiple hybrid de novo genome assembly of finger millet, an orphan allotetraploid crop.</title>
        <authorList>
            <person name="Hatakeyama M."/>
            <person name="Aluri S."/>
            <person name="Balachadran M.T."/>
            <person name="Sivarajan S.R."/>
            <person name="Patrignani A."/>
            <person name="Gruter S."/>
            <person name="Poveda L."/>
            <person name="Shimizu-Inatsugi R."/>
            <person name="Baeten J."/>
            <person name="Francoijs K.J."/>
            <person name="Nataraja K.N."/>
            <person name="Reddy Y.A.N."/>
            <person name="Phadnis S."/>
            <person name="Ravikumar R.L."/>
            <person name="Schlapbach R."/>
            <person name="Sreeman S.M."/>
            <person name="Shimizu K.K."/>
        </authorList>
    </citation>
    <scope>NUCLEOTIDE SEQUENCE</scope>
</reference>
<evidence type="ECO:0000256" key="1">
    <source>
        <dbReference type="ARBA" id="ARBA00022729"/>
    </source>
</evidence>
<dbReference type="EMBL" id="BQKI01000002">
    <property type="protein sequence ID" value="GJM88089.1"/>
    <property type="molecule type" value="Genomic_DNA"/>
</dbReference>
<dbReference type="Pfam" id="PF14683">
    <property type="entry name" value="CBM-like"/>
    <property type="match status" value="1"/>
</dbReference>
<feature type="domain" description="Rhamnogalacturonan lyase" evidence="4">
    <location>
        <begin position="399"/>
        <end position="464"/>
    </location>
</feature>
<feature type="region of interest" description="Disordered" evidence="2">
    <location>
        <begin position="676"/>
        <end position="730"/>
    </location>
</feature>
<dbReference type="Gene3D" id="2.60.120.260">
    <property type="entry name" value="Galactose-binding domain-like"/>
    <property type="match status" value="1"/>
</dbReference>
<dbReference type="SUPFAM" id="SSF49785">
    <property type="entry name" value="Galactose-binding domain-like"/>
    <property type="match status" value="1"/>
</dbReference>
<evidence type="ECO:0000259" key="3">
    <source>
        <dbReference type="Pfam" id="PF14683"/>
    </source>
</evidence>
<dbReference type="InterPro" id="IPR010325">
    <property type="entry name" value="Rhamnogal_lyase"/>
</dbReference>
<dbReference type="InterPro" id="IPR008979">
    <property type="entry name" value="Galactose-bd-like_sf"/>
</dbReference>
<keyword evidence="1" id="KW-0732">Signal</keyword>
<feature type="compositionally biased region" description="Polar residues" evidence="2">
    <location>
        <begin position="718"/>
        <end position="730"/>
    </location>
</feature>
<dbReference type="Gene3D" id="2.70.98.10">
    <property type="match status" value="1"/>
</dbReference>
<reference evidence="5" key="2">
    <citation type="submission" date="2021-12" db="EMBL/GenBank/DDBJ databases">
        <title>Resequencing data analysis of finger millet.</title>
        <authorList>
            <person name="Hatakeyama M."/>
            <person name="Aluri S."/>
            <person name="Balachadran M.T."/>
            <person name="Sivarajan S.R."/>
            <person name="Poveda L."/>
            <person name="Shimizu-Inatsugi R."/>
            <person name="Schlapbach R."/>
            <person name="Sreeman S.M."/>
            <person name="Shimizu K.K."/>
        </authorList>
    </citation>
    <scope>NUCLEOTIDE SEQUENCE</scope>
</reference>
<sequence length="1406" mass="157787">MAAAAGARSFFMMSSCLLERRRAFCNSPLQQRAQQQPHMTMVALRYASIIARYVVLVDNGLVQVTMSRPEGRIIGVRYNGERNLLHYTGGSSNTGGYWDVVWNYPGSSRPGMLDTLDGTEFNVVSSSEEQVELSFKSTYNPSRPNSGIRLNIDKRLVMLKGSSGFYCYSIYEHAIGWPAMNISEARIAFKLNTGKFNYMAVSDDIQRYMPSDADREEPRAQPLAYKEAVLLVNPKEPQFKGEVDDKYEYTLDNKDNIVHGWISSNHPRPMGFWVITPSNEFKSGGPTKRELTSHVGPTSLAAFFGTHYIGKDMVLNIKDGEYWKKVMGPVFIYLNSSPNKGEIRALWDDAKAQTQAEIGKWPYSFPQSKDFAKACERGSVTGKLMVRDRYMSKEDMRADAAYVGLAAPGQPGSWATDSKGYQFWTRATSCGTFTIDNVRAGVYNLYAWVPGFLGDYMYTSSVTVVQLTLGNLVFEPPRSGPTLWEIGVPDRSAEEFFVPDADPKYASKLFLTKDKYRQYGLWDRYAELYPENDLVFTVGKSDPSKDWFFAHVTRKVGSNVMPTTRQIRFNLDHVVPAGTYTLRIALAAAHMSRLHVHVNGNMRRGNMLSSSEFGDGNAIARHGIHGVQWDLEFPIRGYLLNRGENIISITQPRAFSIFFGVMYDYVRLEVPLKKRTTKNKEQKPKQHSAATATPTLKPELNAQKGTSPDRISVGSAPKKSSTSSRGWRRNFSSSTCKDFLREFVDNELLTSSLEDWFSGHSEDYGFRKPTFDAPFDLTELQSFDYALEGVTFQQLVRMPNALHASTSEVFEATAYLALEDFLHAGIKGLWETFWGPDEAMPFSVACIHSTSSKFYPAEKAINSGKLDGVCATAVLRKNSKHSQGRWDHIVVLALLRPDIGMVSAQDDQEPSPAVLGEALFFALRVLLSRSLSRSSTVLRNSDCVYLLLVDSQLGGVVKVQGDLNMLDFNLNNVYDCAAEWIKKHAKITVSSVDRVWNKLGNANWGDVGTLQVLLAIFHSMIRFCGEPKYSLDELVTEHSSRLQSRRSERHLVDRQANENGLFRFQQRSHSPEIVEVQEEAAVDVKPQETLKLETGYVVLMEDAYCQKGFQINDILTDSDPPIYTCTPVEESTKTYLLYVGSSLSHLEPAWEDMNSWYQVQRQTKVLTLMKQRGISSRYIPQMVASGRIVHPGPCNKPNSSGSCGHPWCSTPILVTSPVGETISNLIRNGLFGIEEALRCCHDCLSALAAAASAGIRHGDIRPENVIRVSNGSRHPYFVLTGWGHAILEDRDRPVMNLFFSSTFALQEGKLCAASDAESLIYLLYFSCGGVCPELDSVESALQWRETSWSRRVIQQQLDDVSAVLKAFADYVDSLCGTPYPMDYEIWLRRLRRTINDDHGKEIDTSS</sequence>
<dbReference type="GO" id="GO:0030246">
    <property type="term" value="F:carbohydrate binding"/>
    <property type="evidence" value="ECO:0007669"/>
    <property type="project" value="InterPro"/>
</dbReference>
<dbReference type="InterPro" id="IPR013784">
    <property type="entry name" value="Carb-bd-like_fold"/>
</dbReference>
<dbReference type="CDD" id="cd10317">
    <property type="entry name" value="RGL4_C"/>
    <property type="match status" value="1"/>
</dbReference>
<comment type="caution">
    <text evidence="5">The sequence shown here is derived from an EMBL/GenBank/DDBJ whole genome shotgun (WGS) entry which is preliminary data.</text>
</comment>
<dbReference type="PANTHER" id="PTHR35118">
    <property type="entry name" value="KINASE FAMILY PROTEIN"/>
    <property type="match status" value="1"/>
</dbReference>
<dbReference type="Proteomes" id="UP001054889">
    <property type="component" value="Unassembled WGS sequence"/>
</dbReference>
<evidence type="ECO:0000256" key="2">
    <source>
        <dbReference type="SAM" id="MobiDB-lite"/>
    </source>
</evidence>
<dbReference type="PANTHER" id="PTHR35118:SF3">
    <property type="entry name" value="PROTEIN KINASE SUPERFAMILY PROTEIN"/>
    <property type="match status" value="1"/>
</dbReference>
<evidence type="ECO:0000313" key="6">
    <source>
        <dbReference type="Proteomes" id="UP001054889"/>
    </source>
</evidence>
<protein>
    <recommendedName>
        <fullName evidence="7">Rhamnogalacturonan endolyase</fullName>
    </recommendedName>
</protein>
<dbReference type="CDD" id="cd10320">
    <property type="entry name" value="RGL4_N"/>
    <property type="match status" value="1"/>
</dbReference>
<evidence type="ECO:0000313" key="5">
    <source>
        <dbReference type="EMBL" id="GJM88089.1"/>
    </source>
</evidence>
<proteinExistence type="predicted"/>
<dbReference type="InterPro" id="IPR011009">
    <property type="entry name" value="Kinase-like_dom_sf"/>
</dbReference>
<dbReference type="Pfam" id="PF06045">
    <property type="entry name" value="Rhamnogal_lyase"/>
    <property type="match status" value="1"/>
</dbReference>
<evidence type="ECO:0008006" key="7">
    <source>
        <dbReference type="Google" id="ProtNLM"/>
    </source>
</evidence>
<accession>A0AAV5BS88</accession>
<dbReference type="InterPro" id="IPR029411">
    <property type="entry name" value="RG-lyase_III"/>
</dbReference>
<dbReference type="InterPro" id="IPR014718">
    <property type="entry name" value="GH-type_carb-bd"/>
</dbReference>